<name>A0ABN7P582_TIMPD</name>
<evidence type="ECO:0000313" key="2">
    <source>
        <dbReference type="EMBL" id="CAG2060529.1"/>
    </source>
</evidence>
<keyword evidence="3" id="KW-1185">Reference proteome</keyword>
<gene>
    <name evidence="2" type="ORF">TPAB3V08_LOCUS7485</name>
</gene>
<accession>A0ABN7P582</accession>
<protein>
    <submittedName>
        <fullName evidence="2">Uncharacterized protein</fullName>
    </submittedName>
</protein>
<feature type="region of interest" description="Disordered" evidence="1">
    <location>
        <begin position="46"/>
        <end position="66"/>
    </location>
</feature>
<dbReference type="EMBL" id="CAJPIN010012649">
    <property type="protein sequence ID" value="CAG2060529.1"/>
    <property type="molecule type" value="Genomic_DNA"/>
</dbReference>
<evidence type="ECO:0000256" key="1">
    <source>
        <dbReference type="SAM" id="MobiDB-lite"/>
    </source>
</evidence>
<organism evidence="2 3">
    <name type="scientific">Timema podura</name>
    <name type="common">Walking stick</name>
    <dbReference type="NCBI Taxonomy" id="61482"/>
    <lineage>
        <taxon>Eukaryota</taxon>
        <taxon>Metazoa</taxon>
        <taxon>Ecdysozoa</taxon>
        <taxon>Arthropoda</taxon>
        <taxon>Hexapoda</taxon>
        <taxon>Insecta</taxon>
        <taxon>Pterygota</taxon>
        <taxon>Neoptera</taxon>
        <taxon>Polyneoptera</taxon>
        <taxon>Phasmatodea</taxon>
        <taxon>Timematodea</taxon>
        <taxon>Timematoidea</taxon>
        <taxon>Timematidae</taxon>
        <taxon>Timema</taxon>
    </lineage>
</organism>
<proteinExistence type="predicted"/>
<evidence type="ECO:0000313" key="3">
    <source>
        <dbReference type="Proteomes" id="UP001153148"/>
    </source>
</evidence>
<sequence>MIRTTTRNTVARTCGRPLNYMCSPYEVTVDCAVRSIPPNPAFHLLPPPSLFRQTTENMDPNGPEAE</sequence>
<reference evidence="2" key="1">
    <citation type="submission" date="2021-03" db="EMBL/GenBank/DDBJ databases">
        <authorList>
            <person name="Tran Van P."/>
        </authorList>
    </citation>
    <scope>NUCLEOTIDE SEQUENCE</scope>
</reference>
<dbReference type="Proteomes" id="UP001153148">
    <property type="component" value="Unassembled WGS sequence"/>
</dbReference>
<comment type="caution">
    <text evidence="2">The sequence shown here is derived from an EMBL/GenBank/DDBJ whole genome shotgun (WGS) entry which is preliminary data.</text>
</comment>